<evidence type="ECO:0000313" key="2">
    <source>
        <dbReference type="Proteomes" id="UP000016481"/>
    </source>
</evidence>
<reference evidence="1 2" key="1">
    <citation type="submission" date="2013-08" db="EMBL/GenBank/DDBJ databases">
        <authorList>
            <person name="Weinstock G."/>
            <person name="Sodergren E."/>
            <person name="Wylie T."/>
            <person name="Fulton L."/>
            <person name="Fulton R."/>
            <person name="Fronick C."/>
            <person name="O'Laughlin M."/>
            <person name="Godfrey J."/>
            <person name="Miner T."/>
            <person name="Herter B."/>
            <person name="Appelbaum E."/>
            <person name="Cordes M."/>
            <person name="Lek S."/>
            <person name="Wollam A."/>
            <person name="Pepin K.H."/>
            <person name="Palsikar V.B."/>
            <person name="Mitreva M."/>
            <person name="Wilson R.K."/>
        </authorList>
    </citation>
    <scope>NUCLEOTIDE SEQUENCE [LARGE SCALE GENOMIC DNA]</scope>
    <source>
        <strain evidence="1 2">F0530</strain>
    </source>
</reference>
<sequence length="47" mass="5489">MADNRKIRDFVERWTGRGYEKGEAVSFWKDLLYALLTLISLSLAKAR</sequence>
<comment type="caution">
    <text evidence="1">The sequence shown here is derived from an EMBL/GenBank/DDBJ whole genome shotgun (WGS) entry which is preliminary data.</text>
</comment>
<dbReference type="AlphaFoldDB" id="U1Q441"/>
<name>U1Q441_9ACTO</name>
<accession>U1Q441</accession>
<dbReference type="EMBL" id="AWSC01000019">
    <property type="protein sequence ID" value="ERH17301.1"/>
    <property type="molecule type" value="Genomic_DNA"/>
</dbReference>
<evidence type="ECO:0000313" key="1">
    <source>
        <dbReference type="EMBL" id="ERH17301.1"/>
    </source>
</evidence>
<dbReference type="HOGENOM" id="CLU_3163563_0_0_11"/>
<gene>
    <name evidence="1" type="ORF">HMPREF1978_00614</name>
</gene>
<dbReference type="Proteomes" id="UP000016481">
    <property type="component" value="Unassembled WGS sequence"/>
</dbReference>
<protein>
    <submittedName>
        <fullName evidence="1">Uncharacterized protein</fullName>
    </submittedName>
</protein>
<organism evidence="1 2">
    <name type="scientific">Actinomyces graevenitzii F0530</name>
    <dbReference type="NCBI Taxonomy" id="1321817"/>
    <lineage>
        <taxon>Bacteria</taxon>
        <taxon>Bacillati</taxon>
        <taxon>Actinomycetota</taxon>
        <taxon>Actinomycetes</taxon>
        <taxon>Actinomycetales</taxon>
        <taxon>Actinomycetaceae</taxon>
        <taxon>Actinomyces</taxon>
    </lineage>
</organism>
<proteinExistence type="predicted"/>